<evidence type="ECO:0000256" key="5">
    <source>
        <dbReference type="SAM" id="MobiDB-lite"/>
    </source>
</evidence>
<feature type="region of interest" description="Disordered" evidence="5">
    <location>
        <begin position="1"/>
        <end position="21"/>
    </location>
</feature>
<evidence type="ECO:0008006" key="11">
    <source>
        <dbReference type="Google" id="ProtNLM"/>
    </source>
</evidence>
<keyword evidence="10" id="KW-1185">Reference proteome</keyword>
<dbReference type="Gene3D" id="3.10.310.30">
    <property type="match status" value="1"/>
</dbReference>
<dbReference type="InterPro" id="IPR018779">
    <property type="entry name" value="RecJ_C"/>
</dbReference>
<evidence type="ECO:0000259" key="7">
    <source>
        <dbReference type="Pfam" id="PF10141"/>
    </source>
</evidence>
<protein>
    <recommendedName>
        <fullName evidence="11">Single-stranded-DNA-specific exonuclease RecJ</fullName>
    </recommendedName>
</protein>
<dbReference type="Gene3D" id="3.90.1640.30">
    <property type="match status" value="1"/>
</dbReference>
<evidence type="ECO:0000256" key="1">
    <source>
        <dbReference type="ARBA" id="ARBA00005915"/>
    </source>
</evidence>
<evidence type="ECO:0000256" key="3">
    <source>
        <dbReference type="ARBA" id="ARBA00022801"/>
    </source>
</evidence>
<feature type="domain" description="RecJ OB" evidence="8">
    <location>
        <begin position="497"/>
        <end position="599"/>
    </location>
</feature>
<dbReference type="RefSeq" id="WP_188882034.1">
    <property type="nucleotide sequence ID" value="NZ_BMOY01000019.1"/>
</dbReference>
<dbReference type="InterPro" id="IPR038763">
    <property type="entry name" value="DHH_sf"/>
</dbReference>
<dbReference type="EMBL" id="BMOY01000019">
    <property type="protein sequence ID" value="GGJ06061.1"/>
    <property type="molecule type" value="Genomic_DNA"/>
</dbReference>
<dbReference type="InterPro" id="IPR051673">
    <property type="entry name" value="SSDNA_exonuclease_RecJ"/>
</dbReference>
<evidence type="ECO:0000256" key="2">
    <source>
        <dbReference type="ARBA" id="ARBA00022722"/>
    </source>
</evidence>
<feature type="domain" description="Single-stranded-DNA-specific exonuclease RecJ C-terminal" evidence="7">
    <location>
        <begin position="605"/>
        <end position="684"/>
    </location>
</feature>
<gene>
    <name evidence="9" type="ORF">GCM10010885_14050</name>
</gene>
<evidence type="ECO:0000259" key="6">
    <source>
        <dbReference type="Pfam" id="PF01368"/>
    </source>
</evidence>
<comment type="caution">
    <text evidence="9">The sequence shown here is derived from an EMBL/GenBank/DDBJ whole genome shotgun (WGS) entry which is preliminary data.</text>
</comment>
<dbReference type="InterPro" id="IPR041122">
    <property type="entry name" value="RecJ_OB"/>
</dbReference>
<evidence type="ECO:0000313" key="9">
    <source>
        <dbReference type="EMBL" id="GGJ06061.1"/>
    </source>
</evidence>
<feature type="domain" description="DDH" evidence="6">
    <location>
        <begin position="103"/>
        <end position="234"/>
    </location>
</feature>
<reference evidence="9" key="1">
    <citation type="journal article" date="2014" name="Int. J. Syst. Evol. Microbiol.">
        <title>Complete genome sequence of Corynebacterium casei LMG S-19264T (=DSM 44701T), isolated from a smear-ripened cheese.</title>
        <authorList>
            <consortium name="US DOE Joint Genome Institute (JGI-PGF)"/>
            <person name="Walter F."/>
            <person name="Albersmeier A."/>
            <person name="Kalinowski J."/>
            <person name="Ruckert C."/>
        </authorList>
    </citation>
    <scope>NUCLEOTIDE SEQUENCE</scope>
    <source>
        <strain evidence="9">JCM 18487</strain>
    </source>
</reference>
<name>A0A917KBR1_9BACL</name>
<accession>A0A917KBR1</accession>
<dbReference type="GO" id="GO:0004527">
    <property type="term" value="F:exonuclease activity"/>
    <property type="evidence" value="ECO:0007669"/>
    <property type="project" value="UniProtKB-KW"/>
</dbReference>
<dbReference type="Pfam" id="PF10141">
    <property type="entry name" value="ssDNA-exonuc_C"/>
    <property type="match status" value="1"/>
</dbReference>
<dbReference type="Pfam" id="PF01368">
    <property type="entry name" value="DHH"/>
    <property type="match status" value="1"/>
</dbReference>
<proteinExistence type="inferred from homology"/>
<dbReference type="InterPro" id="IPR001667">
    <property type="entry name" value="DDH_dom"/>
</dbReference>
<dbReference type="Pfam" id="PF17768">
    <property type="entry name" value="RecJ_OB"/>
    <property type="match status" value="1"/>
</dbReference>
<keyword evidence="3" id="KW-0378">Hydrolase</keyword>
<reference evidence="9" key="2">
    <citation type="submission" date="2020-09" db="EMBL/GenBank/DDBJ databases">
        <authorList>
            <person name="Sun Q."/>
            <person name="Ohkuma M."/>
        </authorList>
    </citation>
    <scope>NUCLEOTIDE SEQUENCE</scope>
    <source>
        <strain evidence="9">JCM 18487</strain>
    </source>
</reference>
<keyword evidence="2" id="KW-0540">Nuclease</keyword>
<sequence length="719" mass="76936">MSREGAERGSGSPGGNAHTPDGCGGYQAQDVLWRTAVVDPDAARALAARLCVPERVACWLLARDIADPDAWLRPGLHVGQPCAFTDMARAVERVRWAVQAGERVAVMGDYDVDGVTAAAIAWTALTRLGADCRVILPHRVRDGYGLTPALVDRAREAGARLLLTVDNGVRAAEAVAYARAHGLDVIVTDHHEPGDDMQRAAALWHGVPVVHWCRASHPWVRDLSGAGVAWTFARALLGDALDQPLAAGAAVSLGDWLAALAALGTLADVMPLTGANRGLVKHGLAVLRTVQHPGWLALCREAGVDPAWLGEDDLMWSIIPRLNAAGRMDSAEDAMAVLLAEDPAAAAAAAARVGQWHALRRRETERAVAEALAWCRAAPPQAGGLVVSGAWPLGVAGIVAAKLAEVFGCAAVVLCDDGSEVLRGSGRGPAGVSVYQVLSACCDGLDGVAFGGHEAAVGCHVRRDVLAEFSRRVAACPLARPGATAGADGGETAPAADDVLPLAEANEALWPWVEAMGPFGPGNPPLTFYIGPVVVERVVPMGDGSHARIHVREQGIAAEWVWFRAPAAVFHWQPGAVAAAVVTLHRNAWQGRVRYQWRVVRAWRLRGVLTREDFAYVYRLLRARRRLLQSELGNLGARRSEREVALALDTFVELGFAERTDGAYHVVEAAQPRDLRESRRYQRHLWAAVRRAETRGVEHGFREQNPFDPGFSATRDPVS</sequence>
<evidence type="ECO:0000259" key="8">
    <source>
        <dbReference type="Pfam" id="PF17768"/>
    </source>
</evidence>
<dbReference type="PANTHER" id="PTHR30255:SF2">
    <property type="entry name" value="SINGLE-STRANDED-DNA-SPECIFIC EXONUCLEASE RECJ"/>
    <property type="match status" value="1"/>
</dbReference>
<dbReference type="Proteomes" id="UP000637695">
    <property type="component" value="Unassembled WGS sequence"/>
</dbReference>
<organism evidence="9 10">
    <name type="scientific">Alicyclobacillus cellulosilyticus</name>
    <dbReference type="NCBI Taxonomy" id="1003997"/>
    <lineage>
        <taxon>Bacteria</taxon>
        <taxon>Bacillati</taxon>
        <taxon>Bacillota</taxon>
        <taxon>Bacilli</taxon>
        <taxon>Bacillales</taxon>
        <taxon>Alicyclobacillaceae</taxon>
        <taxon>Alicyclobacillus</taxon>
    </lineage>
</organism>
<dbReference type="SUPFAM" id="SSF64182">
    <property type="entry name" value="DHH phosphoesterases"/>
    <property type="match status" value="1"/>
</dbReference>
<evidence type="ECO:0000256" key="4">
    <source>
        <dbReference type="ARBA" id="ARBA00022839"/>
    </source>
</evidence>
<comment type="similarity">
    <text evidence="1">Belongs to the RecJ family.</text>
</comment>
<dbReference type="AlphaFoldDB" id="A0A917KBR1"/>
<dbReference type="PANTHER" id="PTHR30255">
    <property type="entry name" value="SINGLE-STRANDED-DNA-SPECIFIC EXONUCLEASE RECJ"/>
    <property type="match status" value="1"/>
</dbReference>
<keyword evidence="4" id="KW-0269">Exonuclease</keyword>
<evidence type="ECO:0000313" key="10">
    <source>
        <dbReference type="Proteomes" id="UP000637695"/>
    </source>
</evidence>